<evidence type="ECO:0000313" key="2">
    <source>
        <dbReference type="EMBL" id="GIY41687.1"/>
    </source>
</evidence>
<gene>
    <name evidence="2" type="ORF">CEXT_87191</name>
</gene>
<feature type="region of interest" description="Disordered" evidence="1">
    <location>
        <begin position="70"/>
        <end position="106"/>
    </location>
</feature>
<sequence length="169" mass="18512">MAILFCSPASTSLTDKSYYKDNNFVSEASRKLSEEDLRGLVNILYSTRRREKRSSLELFSSPIPTCGTKGNYPPAFSRRATPAFSQGRGKVTGDGRAGGLSSSSQEAASFAGHDGFIFRIQGGGGGDRRTSSRQWFGIVPSGQVFEPSGGLFWKATRKERGRKRNKKNE</sequence>
<protein>
    <submittedName>
        <fullName evidence="2">Uncharacterized protein</fullName>
    </submittedName>
</protein>
<accession>A0AAV4T9U4</accession>
<dbReference type="Proteomes" id="UP001054945">
    <property type="component" value="Unassembled WGS sequence"/>
</dbReference>
<name>A0AAV4T9U4_CAEEX</name>
<reference evidence="2 3" key="1">
    <citation type="submission" date="2021-06" db="EMBL/GenBank/DDBJ databases">
        <title>Caerostris extrusa draft genome.</title>
        <authorList>
            <person name="Kono N."/>
            <person name="Arakawa K."/>
        </authorList>
    </citation>
    <scope>NUCLEOTIDE SEQUENCE [LARGE SCALE GENOMIC DNA]</scope>
</reference>
<proteinExistence type="predicted"/>
<feature type="region of interest" description="Disordered" evidence="1">
    <location>
        <begin position="140"/>
        <end position="169"/>
    </location>
</feature>
<evidence type="ECO:0000313" key="3">
    <source>
        <dbReference type="Proteomes" id="UP001054945"/>
    </source>
</evidence>
<evidence type="ECO:0000256" key="1">
    <source>
        <dbReference type="SAM" id="MobiDB-lite"/>
    </source>
</evidence>
<feature type="compositionally biased region" description="Basic residues" evidence="1">
    <location>
        <begin position="155"/>
        <end position="169"/>
    </location>
</feature>
<dbReference type="EMBL" id="BPLR01010739">
    <property type="protein sequence ID" value="GIY41687.1"/>
    <property type="molecule type" value="Genomic_DNA"/>
</dbReference>
<organism evidence="2 3">
    <name type="scientific">Caerostris extrusa</name>
    <name type="common">Bark spider</name>
    <name type="synonym">Caerostris bankana</name>
    <dbReference type="NCBI Taxonomy" id="172846"/>
    <lineage>
        <taxon>Eukaryota</taxon>
        <taxon>Metazoa</taxon>
        <taxon>Ecdysozoa</taxon>
        <taxon>Arthropoda</taxon>
        <taxon>Chelicerata</taxon>
        <taxon>Arachnida</taxon>
        <taxon>Araneae</taxon>
        <taxon>Araneomorphae</taxon>
        <taxon>Entelegynae</taxon>
        <taxon>Araneoidea</taxon>
        <taxon>Araneidae</taxon>
        <taxon>Caerostris</taxon>
    </lineage>
</organism>
<comment type="caution">
    <text evidence="2">The sequence shown here is derived from an EMBL/GenBank/DDBJ whole genome shotgun (WGS) entry which is preliminary data.</text>
</comment>
<keyword evidence="3" id="KW-1185">Reference proteome</keyword>
<dbReference type="AlphaFoldDB" id="A0AAV4T9U4"/>